<dbReference type="Proteomes" id="UP000702209">
    <property type="component" value="Unassembled WGS sequence"/>
</dbReference>
<comment type="caution">
    <text evidence="1">The sequence shown here is derived from an EMBL/GenBank/DDBJ whole genome shotgun (WGS) entry which is preliminary data.</text>
</comment>
<protein>
    <recommendedName>
        <fullName evidence="3">Lysine biosynthesis protein LysW</fullName>
    </recommendedName>
</protein>
<evidence type="ECO:0000313" key="1">
    <source>
        <dbReference type="EMBL" id="MBF6302277.1"/>
    </source>
</evidence>
<evidence type="ECO:0008006" key="3">
    <source>
        <dbReference type="Google" id="ProtNLM"/>
    </source>
</evidence>
<reference evidence="1 2" key="1">
    <citation type="submission" date="2020-10" db="EMBL/GenBank/DDBJ databases">
        <title>Identification of Nocardia species via Next-generation sequencing and recognition of intraspecies genetic diversity.</title>
        <authorList>
            <person name="Li P."/>
            <person name="Li P."/>
            <person name="Lu B."/>
        </authorList>
    </citation>
    <scope>NUCLEOTIDE SEQUENCE [LARGE SCALE GENOMIC DNA]</scope>
    <source>
        <strain evidence="1 2">BJ06-0157</strain>
    </source>
</reference>
<dbReference type="RefSeq" id="WP_195133467.1">
    <property type="nucleotide sequence ID" value="NZ_JADLQX010000040.1"/>
</dbReference>
<keyword evidence="2" id="KW-1185">Reference proteome</keyword>
<name>A0ABS0D0A6_9NOCA</name>
<organism evidence="1 2">
    <name type="scientific">Nocardia amamiensis</name>
    <dbReference type="NCBI Taxonomy" id="404578"/>
    <lineage>
        <taxon>Bacteria</taxon>
        <taxon>Bacillati</taxon>
        <taxon>Actinomycetota</taxon>
        <taxon>Actinomycetes</taxon>
        <taxon>Mycobacteriales</taxon>
        <taxon>Nocardiaceae</taxon>
        <taxon>Nocardia</taxon>
    </lineage>
</organism>
<accession>A0ABS0D0A6</accession>
<proteinExistence type="predicted"/>
<gene>
    <name evidence="1" type="ORF">IU459_32760</name>
</gene>
<evidence type="ECO:0000313" key="2">
    <source>
        <dbReference type="Proteomes" id="UP000702209"/>
    </source>
</evidence>
<sequence length="55" mass="6081">MRRITTLRCLCGAQLDEVDTDTGIAIACRDCGSAEAWPEHITDITDIIDLDRTES</sequence>
<dbReference type="EMBL" id="JADLQX010000040">
    <property type="protein sequence ID" value="MBF6302277.1"/>
    <property type="molecule type" value="Genomic_DNA"/>
</dbReference>